<comment type="caution">
    <text evidence="1">The sequence shown here is derived from an EMBL/GenBank/DDBJ whole genome shotgun (WGS) entry which is preliminary data.</text>
</comment>
<dbReference type="EMBL" id="JAEMUK010000080">
    <property type="protein sequence ID" value="MBJ7544749.1"/>
    <property type="molecule type" value="Genomic_DNA"/>
</dbReference>
<keyword evidence="2" id="KW-1185">Reference proteome</keyword>
<protein>
    <submittedName>
        <fullName evidence="1">SIR2 family protein</fullName>
    </submittedName>
</protein>
<dbReference type="RefSeq" id="WP_162173152.1">
    <property type="nucleotide sequence ID" value="NZ_JAEMUK010000080.1"/>
</dbReference>
<name>A0A8I1KL04_9HYPH</name>
<dbReference type="InterPro" id="IPR029035">
    <property type="entry name" value="DHS-like_NAD/FAD-binding_dom"/>
</dbReference>
<dbReference type="AlphaFoldDB" id="A0A8I1KL04"/>
<dbReference type="Proteomes" id="UP000623250">
    <property type="component" value="Unassembled WGS sequence"/>
</dbReference>
<sequence length="325" mass="36353">MEAKKHLLLLGAGFSRNWGGWLASEVFEYLLGIPEISDCPKLRSLLWSTKLKGRGFEGALADMQAQYACLQDAESKKLLDKLQSAVAKMFQDMNDGLERRTFEFSNSSASSVCEFLARFDAIFTLNQDVLLETHYDFVQCPPPHRWSGRVFPGMVATHLGGQLPLSRKSWIPSGEHKVPRGSQPIFKLHGSTNWQAPDSSNMLIIGGNKSPTIQALPLLRWYSQQFAEYLRSPNARLMVIGYGFRDQHINEYLQAAKSSGLRLFIIDPEGSDVVERIKWASGAIGAPGHPTDLEEMINGGSRRSLREIFGGDDVELAKVKRFFDS</sequence>
<dbReference type="SUPFAM" id="SSF52467">
    <property type="entry name" value="DHS-like NAD/FAD-binding domain"/>
    <property type="match status" value="1"/>
</dbReference>
<evidence type="ECO:0000313" key="2">
    <source>
        <dbReference type="Proteomes" id="UP000623250"/>
    </source>
</evidence>
<proteinExistence type="predicted"/>
<organism evidence="1 2">
    <name type="scientific">Rhodomicrobium udaipurense</name>
    <dbReference type="NCBI Taxonomy" id="1202716"/>
    <lineage>
        <taxon>Bacteria</taxon>
        <taxon>Pseudomonadati</taxon>
        <taxon>Pseudomonadota</taxon>
        <taxon>Alphaproteobacteria</taxon>
        <taxon>Hyphomicrobiales</taxon>
        <taxon>Hyphomicrobiaceae</taxon>
        <taxon>Rhodomicrobium</taxon>
    </lineage>
</organism>
<gene>
    <name evidence="1" type="ORF">JDN41_14435</name>
</gene>
<evidence type="ECO:0000313" key="1">
    <source>
        <dbReference type="EMBL" id="MBJ7544749.1"/>
    </source>
</evidence>
<dbReference type="Pfam" id="PF13289">
    <property type="entry name" value="SIR2_2"/>
    <property type="match status" value="1"/>
</dbReference>
<reference evidence="1 2" key="1">
    <citation type="submission" date="2020-12" db="EMBL/GenBank/DDBJ databases">
        <title>Revised draft genomes of Rhodomicrobium vannielii ATCC 17100 and Rhodomicrobium udaipurense JA643.</title>
        <authorList>
            <person name="Conners E.M."/>
            <person name="Davenport E.J."/>
            <person name="Bose A."/>
        </authorList>
    </citation>
    <scope>NUCLEOTIDE SEQUENCE [LARGE SCALE GENOMIC DNA]</scope>
    <source>
        <strain evidence="1 2">JA643</strain>
    </source>
</reference>
<accession>A0A8I1KL04</accession>